<keyword evidence="16" id="KW-0594">Phospholipid biosynthesis</keyword>
<feature type="transmembrane region" description="Helical" evidence="19">
    <location>
        <begin position="187"/>
        <end position="208"/>
    </location>
</feature>
<comment type="subcellular location">
    <subcellularLocation>
        <location evidence="2">Cell membrane</location>
        <topology evidence="2">Multi-pass membrane protein</topology>
    </subcellularLocation>
</comment>
<dbReference type="eggNOG" id="COG4589">
    <property type="taxonomic scope" value="Bacteria"/>
</dbReference>
<feature type="transmembrane region" description="Helical" evidence="19">
    <location>
        <begin position="108"/>
        <end position="130"/>
    </location>
</feature>
<comment type="pathway">
    <text evidence="3 18">Phospholipid metabolism; CDP-diacylglycerol biosynthesis; CDP-diacylglycerol from sn-glycerol 3-phosphate: step 3/3.</text>
</comment>
<evidence type="ECO:0000256" key="4">
    <source>
        <dbReference type="ARBA" id="ARBA00005189"/>
    </source>
</evidence>
<comment type="caution">
    <text evidence="20">The sequence shown here is derived from an EMBL/GenBank/DDBJ whole genome shotgun (WGS) entry which is preliminary data.</text>
</comment>
<gene>
    <name evidence="20" type="primary">cdsA</name>
    <name evidence="20" type="ORF">SELSPUOL_00772</name>
</gene>
<evidence type="ECO:0000313" key="21">
    <source>
        <dbReference type="Proteomes" id="UP000003505"/>
    </source>
</evidence>
<dbReference type="AlphaFoldDB" id="C9LTW7"/>
<feature type="transmembrane region" description="Helical" evidence="19">
    <location>
        <begin position="12"/>
        <end position="42"/>
    </location>
</feature>
<dbReference type="Proteomes" id="UP000003505">
    <property type="component" value="Unassembled WGS sequence"/>
</dbReference>
<reference evidence="20 21" key="1">
    <citation type="submission" date="2009-09" db="EMBL/GenBank/DDBJ databases">
        <authorList>
            <person name="Weinstock G."/>
            <person name="Sodergren E."/>
            <person name="Clifton S."/>
            <person name="Fulton L."/>
            <person name="Fulton B."/>
            <person name="Courtney L."/>
            <person name="Fronick C."/>
            <person name="Harrison M."/>
            <person name="Strong C."/>
            <person name="Farmer C."/>
            <person name="Delahaunty K."/>
            <person name="Markovic C."/>
            <person name="Hall O."/>
            <person name="Minx P."/>
            <person name="Tomlinson C."/>
            <person name="Mitreva M."/>
            <person name="Nelson J."/>
            <person name="Hou S."/>
            <person name="Wollam A."/>
            <person name="Pepin K.H."/>
            <person name="Johnson M."/>
            <person name="Bhonagiri V."/>
            <person name="Nash W.E."/>
            <person name="Warren W."/>
            <person name="Chinwalla A."/>
            <person name="Mardis E.R."/>
            <person name="Wilson R.K."/>
        </authorList>
    </citation>
    <scope>NUCLEOTIDE SEQUENCE [LARGE SCALE GENOMIC DNA]</scope>
    <source>
        <strain evidence="21">ATCC 35185 / DSM 20758 / VPI D19B-28</strain>
    </source>
</reference>
<evidence type="ECO:0000256" key="18">
    <source>
        <dbReference type="RuleBase" id="RU003938"/>
    </source>
</evidence>
<proteinExistence type="inferred from homology"/>
<evidence type="ECO:0000256" key="15">
    <source>
        <dbReference type="ARBA" id="ARBA00023136"/>
    </source>
</evidence>
<dbReference type="GO" id="GO:0005886">
    <property type="term" value="C:plasma membrane"/>
    <property type="evidence" value="ECO:0007669"/>
    <property type="project" value="UniProtKB-SubCell"/>
</dbReference>
<keyword evidence="17" id="KW-1208">Phospholipid metabolism</keyword>
<evidence type="ECO:0000256" key="6">
    <source>
        <dbReference type="ARBA" id="ARBA00012487"/>
    </source>
</evidence>
<feature type="transmembrane region" description="Helical" evidence="19">
    <location>
        <begin position="142"/>
        <end position="166"/>
    </location>
</feature>
<dbReference type="Pfam" id="PF01148">
    <property type="entry name" value="CTP_transf_1"/>
    <property type="match status" value="1"/>
</dbReference>
<keyword evidence="9" id="KW-0444">Lipid biosynthesis</keyword>
<evidence type="ECO:0000256" key="11">
    <source>
        <dbReference type="ARBA" id="ARBA00022692"/>
    </source>
</evidence>
<dbReference type="PANTHER" id="PTHR46382">
    <property type="entry name" value="PHOSPHATIDATE CYTIDYLYLTRANSFERASE"/>
    <property type="match status" value="1"/>
</dbReference>
<keyword evidence="11 18" id="KW-0812">Transmembrane</keyword>
<evidence type="ECO:0000256" key="1">
    <source>
        <dbReference type="ARBA" id="ARBA00001698"/>
    </source>
</evidence>
<evidence type="ECO:0000256" key="5">
    <source>
        <dbReference type="ARBA" id="ARBA00010185"/>
    </source>
</evidence>
<organism evidence="20 21">
    <name type="scientific">Selenomonas sputigena (strain ATCC 35185 / DSM 20758 / CCUG 44933 / VPI D19B-28)</name>
    <dbReference type="NCBI Taxonomy" id="546271"/>
    <lineage>
        <taxon>Bacteria</taxon>
        <taxon>Bacillati</taxon>
        <taxon>Bacillota</taxon>
        <taxon>Negativicutes</taxon>
        <taxon>Selenomonadales</taxon>
        <taxon>Selenomonadaceae</taxon>
        <taxon>Selenomonas</taxon>
    </lineage>
</organism>
<evidence type="ECO:0000256" key="14">
    <source>
        <dbReference type="ARBA" id="ARBA00023098"/>
    </source>
</evidence>
<evidence type="ECO:0000256" key="9">
    <source>
        <dbReference type="ARBA" id="ARBA00022516"/>
    </source>
</evidence>
<keyword evidence="13 19" id="KW-1133">Transmembrane helix</keyword>
<comment type="similarity">
    <text evidence="5 18">Belongs to the CDS family.</text>
</comment>
<feature type="transmembrane region" description="Helical" evidence="19">
    <location>
        <begin position="78"/>
        <end position="96"/>
    </location>
</feature>
<dbReference type="GO" id="GO:0004605">
    <property type="term" value="F:phosphatidate cytidylyltransferase activity"/>
    <property type="evidence" value="ECO:0007669"/>
    <property type="project" value="UniProtKB-EC"/>
</dbReference>
<keyword evidence="15 19" id="KW-0472">Membrane</keyword>
<dbReference type="GO" id="GO:0016024">
    <property type="term" value="P:CDP-diacylglycerol biosynthetic process"/>
    <property type="evidence" value="ECO:0007669"/>
    <property type="project" value="UniProtKB-UniPathway"/>
</dbReference>
<dbReference type="UniPathway" id="UPA00557">
    <property type="reaction ID" value="UER00614"/>
</dbReference>
<dbReference type="STRING" id="546271.Selsp_1438"/>
<keyword evidence="10 18" id="KW-0808">Transferase</keyword>
<sequence length="279" mass="29720">MLDLLTRIITGVVGIALAAFVIMQGGWLYAVFAIVLSFVAWHEYASAFDHLGKPLARLVGFIAISLFGTAAWLWGSAWLVAIATFAALLVFAEAVFRHETFAVDQACFSIAGIVYVGFSFAHLILLRFLAQDVVLATPAGDMTLGCAFLWIMFLGTWSSDTFAYFAGSFFGRRKLCPAISPKKTVEGFLGGLVGTTAVVAALGCALGFSVPLMALLGVLLALTATVGDLAESVIKRYAGVKDSGRLIPGHGGVLDRFDSVMFTAPFVYYFIQVFGLAGV</sequence>
<evidence type="ECO:0000256" key="17">
    <source>
        <dbReference type="ARBA" id="ARBA00023264"/>
    </source>
</evidence>
<dbReference type="InterPro" id="IPR000374">
    <property type="entry name" value="PC_trans"/>
</dbReference>
<dbReference type="EC" id="2.7.7.41" evidence="6 18"/>
<evidence type="ECO:0000256" key="19">
    <source>
        <dbReference type="SAM" id="Phobius"/>
    </source>
</evidence>
<protein>
    <recommendedName>
        <fullName evidence="7 18">Phosphatidate cytidylyltransferase</fullName>
        <ecNumber evidence="6 18">2.7.7.41</ecNumber>
    </recommendedName>
</protein>
<keyword evidence="8" id="KW-1003">Cell membrane</keyword>
<dbReference type="PROSITE" id="PS01315">
    <property type="entry name" value="CDS"/>
    <property type="match status" value="1"/>
</dbReference>
<name>C9LTW7_SELS3</name>
<dbReference type="EMBL" id="ACKP02000015">
    <property type="protein sequence ID" value="EEX77498.1"/>
    <property type="molecule type" value="Genomic_DNA"/>
</dbReference>
<comment type="catalytic activity">
    <reaction evidence="1 18">
        <text>a 1,2-diacyl-sn-glycero-3-phosphate + CTP + H(+) = a CDP-1,2-diacyl-sn-glycerol + diphosphate</text>
        <dbReference type="Rhea" id="RHEA:16229"/>
        <dbReference type="ChEBI" id="CHEBI:15378"/>
        <dbReference type="ChEBI" id="CHEBI:33019"/>
        <dbReference type="ChEBI" id="CHEBI:37563"/>
        <dbReference type="ChEBI" id="CHEBI:58332"/>
        <dbReference type="ChEBI" id="CHEBI:58608"/>
        <dbReference type="EC" id="2.7.7.41"/>
    </reaction>
</comment>
<evidence type="ECO:0000256" key="8">
    <source>
        <dbReference type="ARBA" id="ARBA00022475"/>
    </source>
</evidence>
<feature type="transmembrane region" description="Helical" evidence="19">
    <location>
        <begin position="54"/>
        <end position="72"/>
    </location>
</feature>
<evidence type="ECO:0000256" key="13">
    <source>
        <dbReference type="ARBA" id="ARBA00022989"/>
    </source>
</evidence>
<evidence type="ECO:0000256" key="10">
    <source>
        <dbReference type="ARBA" id="ARBA00022679"/>
    </source>
</evidence>
<comment type="pathway">
    <text evidence="4">Lipid metabolism.</text>
</comment>
<evidence type="ECO:0000256" key="7">
    <source>
        <dbReference type="ARBA" id="ARBA00019373"/>
    </source>
</evidence>
<accession>C9LTW7</accession>
<evidence type="ECO:0000256" key="16">
    <source>
        <dbReference type="ARBA" id="ARBA00023209"/>
    </source>
</evidence>
<keyword evidence="14" id="KW-0443">Lipid metabolism</keyword>
<evidence type="ECO:0000313" key="20">
    <source>
        <dbReference type="EMBL" id="EEX77498.1"/>
    </source>
</evidence>
<dbReference type="PANTHER" id="PTHR46382:SF1">
    <property type="entry name" value="PHOSPHATIDATE CYTIDYLYLTRANSFERASE"/>
    <property type="match status" value="1"/>
</dbReference>
<evidence type="ECO:0000256" key="2">
    <source>
        <dbReference type="ARBA" id="ARBA00004651"/>
    </source>
</evidence>
<evidence type="ECO:0000256" key="12">
    <source>
        <dbReference type="ARBA" id="ARBA00022695"/>
    </source>
</evidence>
<evidence type="ECO:0000256" key="3">
    <source>
        <dbReference type="ARBA" id="ARBA00005119"/>
    </source>
</evidence>
<keyword evidence="12 18" id="KW-0548">Nucleotidyltransferase</keyword>